<organism evidence="4">
    <name type="scientific">Paenibacillus sp. SYP-B3998</name>
    <dbReference type="NCBI Taxonomy" id="2678564"/>
    <lineage>
        <taxon>Bacteria</taxon>
        <taxon>Bacillati</taxon>
        <taxon>Bacillota</taxon>
        <taxon>Bacilli</taxon>
        <taxon>Bacillales</taxon>
        <taxon>Paenibacillaceae</taxon>
        <taxon>Paenibacillus</taxon>
    </lineage>
</organism>
<feature type="signal peptide" evidence="1">
    <location>
        <begin position="1"/>
        <end position="25"/>
    </location>
</feature>
<evidence type="ECO:0000256" key="1">
    <source>
        <dbReference type="SAM" id="SignalP"/>
    </source>
</evidence>
<dbReference type="Gene3D" id="3.30.457.10">
    <property type="entry name" value="Copper amine oxidase-like, N-terminal domain"/>
    <property type="match status" value="1"/>
</dbReference>
<feature type="chain" id="PRO_5026191376" description="Copper amine oxidase" evidence="1">
    <location>
        <begin position="26"/>
        <end position="477"/>
    </location>
</feature>
<dbReference type="EMBL" id="JAAIKC010000018">
    <property type="protein sequence ID" value="NEW09487.1"/>
    <property type="molecule type" value="Genomic_DNA"/>
</dbReference>
<feature type="domain" description="Copper amine oxidase-like N-terminal" evidence="2">
    <location>
        <begin position="375"/>
        <end position="466"/>
    </location>
</feature>
<reference evidence="4" key="1">
    <citation type="submission" date="2020-02" db="EMBL/GenBank/DDBJ databases">
        <authorList>
            <person name="Shen X.-R."/>
            <person name="Zhang Y.-X."/>
        </authorList>
    </citation>
    <scope>NUCLEOTIDE SEQUENCE</scope>
    <source>
        <strain evidence="4">SYP-B3998</strain>
    </source>
</reference>
<evidence type="ECO:0000313" key="4">
    <source>
        <dbReference type="EMBL" id="NEW09487.1"/>
    </source>
</evidence>
<dbReference type="Pfam" id="PF07833">
    <property type="entry name" value="Cu_amine_oxidN1"/>
    <property type="match status" value="1"/>
</dbReference>
<comment type="caution">
    <text evidence="4">The sequence shown here is derived from an EMBL/GenBank/DDBJ whole genome shotgun (WGS) entry which is preliminary data.</text>
</comment>
<dbReference type="InterPro" id="IPR012854">
    <property type="entry name" value="Cu_amine_oxidase-like_N"/>
</dbReference>
<dbReference type="Pfam" id="PF09992">
    <property type="entry name" value="NAGPA"/>
    <property type="match status" value="1"/>
</dbReference>
<dbReference type="InterPro" id="IPR018711">
    <property type="entry name" value="NAGPA"/>
</dbReference>
<feature type="domain" description="Phosphodiester glycosidase" evidence="3">
    <location>
        <begin position="203"/>
        <end position="355"/>
    </location>
</feature>
<dbReference type="PANTHER" id="PTHR40446">
    <property type="entry name" value="N-ACETYLGLUCOSAMINE-1-PHOSPHODIESTER ALPHA-N-ACETYLGLUCOSAMINIDASE"/>
    <property type="match status" value="1"/>
</dbReference>
<dbReference type="PANTHER" id="PTHR40446:SF2">
    <property type="entry name" value="N-ACETYLGLUCOSAMINE-1-PHOSPHODIESTER ALPHA-N-ACETYLGLUCOSAMINIDASE"/>
    <property type="match status" value="1"/>
</dbReference>
<name>A0A6G4A784_9BACL</name>
<keyword evidence="1" id="KW-0732">Signal</keyword>
<gene>
    <name evidence="4" type="ORF">GK047_26455</name>
</gene>
<dbReference type="AlphaFoldDB" id="A0A6G4A784"/>
<protein>
    <recommendedName>
        <fullName evidence="5">Copper amine oxidase</fullName>
    </recommendedName>
</protein>
<evidence type="ECO:0008006" key="5">
    <source>
        <dbReference type="Google" id="ProtNLM"/>
    </source>
</evidence>
<accession>A0A6G4A784</accession>
<dbReference type="SUPFAM" id="SSF55383">
    <property type="entry name" value="Copper amine oxidase, domain N"/>
    <property type="match status" value="1"/>
</dbReference>
<evidence type="ECO:0000259" key="3">
    <source>
        <dbReference type="Pfam" id="PF09992"/>
    </source>
</evidence>
<sequence length="477" mass="51786">MKLDIIKLTALTVGLLVGSANYAFAADDPVVHEQRKVAYKGNSYSLDLIRVDLKNPTIQVKAVAANHEVGSVQAFSEMMSENEAVVGINGTFFDAFTADIEYRTPYGILMNNNDLFYGGDKETSLTVSTDKTASVQRLAISSSVQAGRFGSQLNGVDLYYGDQAGGAWVFTKDYGDVADEPGIKITIGEDMKVKSISDQAVIIPSGGKVLLLSTDHSLEQVSKQIKVGDKFSMSQSVADLDTKQTSALANYQLAIGAGPKLLTGGNVDIDFERDRFNDPLVTSQSNVRSFAGVDEKGRLVMGTISYSTIEQMANVLQQVGMTDAINLDGGASSALFYKGKLLRKPGRLLSNALIVQQTDKPRVQLNVNGQLTGSKTGYIQDELTMVPFRVLLNRMNAEYHWQSEDSSLHITKGKLKVDLQLGSSTAMVNGQPVLMDMAPQIVEGRMFVPLRFIAESLGAKVEWDNSLYRATVKFAEG</sequence>
<dbReference type="RefSeq" id="WP_163953378.1">
    <property type="nucleotide sequence ID" value="NZ_JAAIKC010000018.1"/>
</dbReference>
<evidence type="ECO:0000259" key="2">
    <source>
        <dbReference type="Pfam" id="PF07833"/>
    </source>
</evidence>
<dbReference type="InterPro" id="IPR036582">
    <property type="entry name" value="Mao_N_sf"/>
</dbReference>
<proteinExistence type="predicted"/>